<evidence type="ECO:0000256" key="4">
    <source>
        <dbReference type="SAM" id="MobiDB-lite"/>
    </source>
</evidence>
<dbReference type="GO" id="GO:0005524">
    <property type="term" value="F:ATP binding"/>
    <property type="evidence" value="ECO:0007669"/>
    <property type="project" value="UniProtKB-KW"/>
</dbReference>
<evidence type="ECO:0000256" key="2">
    <source>
        <dbReference type="ARBA" id="ARBA00022741"/>
    </source>
</evidence>
<dbReference type="SMART" id="SM00382">
    <property type="entry name" value="AAA"/>
    <property type="match status" value="1"/>
</dbReference>
<reference evidence="6 7" key="1">
    <citation type="journal article" date="2018" name="Vet. Microbiol.">
        <title>Clonal diversity and geographic distribution of methicillin-resistant Staphylococcus pseudintermedius from Australian animals: Discovery of novel sequence types.</title>
        <authorList>
            <person name="Worthing K.A."/>
            <person name="Abraham S."/>
            <person name="Coombs G.W."/>
            <person name="Pang S."/>
            <person name="Saputra S."/>
            <person name="Jordan D."/>
            <person name="Trott D.J."/>
            <person name="Norris J.M."/>
        </authorList>
    </citation>
    <scope>NUCLEOTIDE SEQUENCE [LARGE SCALE GENOMIC DNA]</scope>
    <source>
        <strain evidence="6 7">ST525 1</strain>
    </source>
</reference>
<dbReference type="InterPro" id="IPR027417">
    <property type="entry name" value="P-loop_NTPase"/>
</dbReference>
<dbReference type="RefSeq" id="WP_031796890.1">
    <property type="nucleotide sequence ID" value="NZ_CP016072.1"/>
</dbReference>
<protein>
    <submittedName>
        <fullName evidence="6">ATPase</fullName>
    </submittedName>
</protein>
<keyword evidence="3" id="KW-0067">ATP-binding</keyword>
<dbReference type="InterPro" id="IPR003593">
    <property type="entry name" value="AAA+_ATPase"/>
</dbReference>
<dbReference type="EMBL" id="QEIT01000026">
    <property type="protein sequence ID" value="PWZ75474.1"/>
    <property type="molecule type" value="Genomic_DNA"/>
</dbReference>
<dbReference type="CDD" id="cd00009">
    <property type="entry name" value="AAA"/>
    <property type="match status" value="1"/>
</dbReference>
<keyword evidence="2" id="KW-0547">Nucleotide-binding</keyword>
<dbReference type="InterPro" id="IPR011050">
    <property type="entry name" value="Pectin_lyase_fold/virulence"/>
</dbReference>
<dbReference type="GO" id="GO:0016887">
    <property type="term" value="F:ATP hydrolysis activity"/>
    <property type="evidence" value="ECO:0007669"/>
    <property type="project" value="InterPro"/>
</dbReference>
<dbReference type="InterPro" id="IPR041627">
    <property type="entry name" value="AAA_lid_6"/>
</dbReference>
<dbReference type="PANTHER" id="PTHR43392:SF2">
    <property type="entry name" value="AAA-TYPE ATPASE FAMILY PROTEIN _ ANKYRIN REPEAT FAMILY PROTEIN"/>
    <property type="match status" value="1"/>
</dbReference>
<dbReference type="Proteomes" id="UP000246800">
    <property type="component" value="Unassembled WGS sequence"/>
</dbReference>
<feature type="region of interest" description="Disordered" evidence="4">
    <location>
        <begin position="366"/>
        <end position="385"/>
    </location>
</feature>
<comment type="caution">
    <text evidence="6">The sequence shown here is derived from an EMBL/GenBank/DDBJ whole genome shotgun (WGS) entry which is preliminary data.</text>
</comment>
<evidence type="ECO:0000259" key="5">
    <source>
        <dbReference type="SMART" id="SM00382"/>
    </source>
</evidence>
<dbReference type="InterPro" id="IPR050773">
    <property type="entry name" value="CbxX/CfxQ_RuBisCO_ESX"/>
</dbReference>
<dbReference type="InterPro" id="IPR000641">
    <property type="entry name" value="CbxX/CfxQ"/>
</dbReference>
<comment type="similarity">
    <text evidence="1">Belongs to the CbxX/CfxQ family.</text>
</comment>
<evidence type="ECO:0000313" key="7">
    <source>
        <dbReference type="Proteomes" id="UP000246800"/>
    </source>
</evidence>
<feature type="domain" description="AAA+ ATPase" evidence="5">
    <location>
        <begin position="430"/>
        <end position="564"/>
    </location>
</feature>
<evidence type="ECO:0000256" key="1">
    <source>
        <dbReference type="ARBA" id="ARBA00010378"/>
    </source>
</evidence>
<sequence length="646" mass="73745">MGRIIKVGDGFLKTTLTNAITNAQYGDTILIDNIDLNKETMTYFEIPKGMDIKITSVDDEMKTLHNFNFLINGNLSISNINFNNDYNTIVFNIEGGFLKLDNISFANYYNTIKKAPICNENGCLSIQNSIIFCPFSYSKGTNTIENSTIYGGTVSTESKWYIDNCSVYTNYMRDQWTMRDNSEIDIRNSKFIAHFFKPDEVFPSISINNSLLYLDNSYIDYSDPSDVKKERYLIQAANGGRIKINNSEVSKIKSYANGFIEANFLKTSGIAITDNSTLNVEKLTLDNKFNEEQYFRFIDSKGSIQDLNSNLSPTDLYLFNSNVTIYDYDIPGDFNVLLLDKHSTIKSNKEINTKKLFKENNHTEKIKNESSENTNIKEANPPTKENIADPMRELNNLIGLSNAKKQANDFIRVHVVNEAKKKKGIKVEDNSLHSIYKGNPGTGKTTVARLIAQILFQKSVIKKDLLVEVTRQDLVAGFVGQTAIKTEKVLKSALGGVLFIDEAYTLYSKSENDYGVEAIETILKFMEDNRGNIMIIFAGYPKEMDELMSINPGLESRIKNEIIFDDYSINELCLIGKKLLHEYEFNENVYDDKLKKVFEKQRINSNARFVRNFNDEIIKNQSNRLFDEDIIESEFNIIRDIDITNI</sequence>
<dbReference type="SUPFAM" id="SSF51126">
    <property type="entry name" value="Pectin lyase-like"/>
    <property type="match status" value="1"/>
</dbReference>
<dbReference type="Gene3D" id="3.40.50.300">
    <property type="entry name" value="P-loop containing nucleotide triphosphate hydrolases"/>
    <property type="match status" value="1"/>
</dbReference>
<evidence type="ECO:0000256" key="3">
    <source>
        <dbReference type="ARBA" id="ARBA00022840"/>
    </source>
</evidence>
<name>A0A317YRD7_STAPS</name>
<dbReference type="Pfam" id="PF17866">
    <property type="entry name" value="AAA_lid_6"/>
    <property type="match status" value="1"/>
</dbReference>
<proteinExistence type="inferred from homology"/>
<dbReference type="SUPFAM" id="SSF52540">
    <property type="entry name" value="P-loop containing nucleoside triphosphate hydrolases"/>
    <property type="match status" value="1"/>
</dbReference>
<dbReference type="Gene3D" id="1.10.8.60">
    <property type="match status" value="1"/>
</dbReference>
<dbReference type="PRINTS" id="PR00819">
    <property type="entry name" value="CBXCFQXSUPER"/>
</dbReference>
<organism evidence="6 7">
    <name type="scientific">Staphylococcus pseudintermedius</name>
    <dbReference type="NCBI Taxonomy" id="283734"/>
    <lineage>
        <taxon>Bacteria</taxon>
        <taxon>Bacillati</taxon>
        <taxon>Bacillota</taxon>
        <taxon>Bacilli</taxon>
        <taxon>Bacillales</taxon>
        <taxon>Staphylococcaceae</taxon>
        <taxon>Staphylococcus</taxon>
        <taxon>Staphylococcus intermedius group</taxon>
    </lineage>
</organism>
<dbReference type="InterPro" id="IPR003959">
    <property type="entry name" value="ATPase_AAA_core"/>
</dbReference>
<evidence type="ECO:0000313" key="6">
    <source>
        <dbReference type="EMBL" id="PWZ75474.1"/>
    </source>
</evidence>
<accession>A0A317YRD7</accession>
<dbReference type="PANTHER" id="PTHR43392">
    <property type="entry name" value="AAA-TYPE ATPASE FAMILY PROTEIN / ANKYRIN REPEAT FAMILY PROTEIN"/>
    <property type="match status" value="1"/>
</dbReference>
<dbReference type="Pfam" id="PF00004">
    <property type="entry name" value="AAA"/>
    <property type="match status" value="1"/>
</dbReference>
<dbReference type="AlphaFoldDB" id="A0A317YRD7"/>
<dbReference type="FunFam" id="3.40.50.300:FF:000216">
    <property type="entry name" value="Type VII secretion ATPase EccA"/>
    <property type="match status" value="1"/>
</dbReference>
<gene>
    <name evidence="6" type="ORF">DD902_05390</name>
</gene>